<proteinExistence type="predicted"/>
<evidence type="ECO:0000313" key="1">
    <source>
        <dbReference type="EMBL" id="QJA72827.1"/>
    </source>
</evidence>
<sequence>MTLKKCDIIKKPARIVGFSYIADLQGCGTIRVIYPSLLLPHLRIKGYNFSSFYSAYFINDVDFYKNFTYVQFQRPATKNHLSIFKHFRDNIRSKSKTPLFYEIDDLLTDIPKWNFAHEYYCQNIEYIKEMMSIADGMTVSTDKLKEIYSEYNNNIEVIPNHLPKFIWGDIYPKHEYEPNIERPLIMWAGSQNHFAQKHMKDVEGGDFGSKLMNFIRKTVNDYRWVFSGSYPIELEDIKNKIEIHGWKSVLEYPKHFKDLEPDICIAPLEKCVFNEAKSDIKTLEFTAVGAPGIYSKIEPYKKMTLQADNDEEMISMIEMLAKDIDMRKRVYNKDRKTVNGQLWWEKNNNMKFYIDSYLRLINKKLEK</sequence>
<accession>A0A6M3JW35</accession>
<dbReference type="EMBL" id="MT141981">
    <property type="protein sequence ID" value="QJA72827.1"/>
    <property type="molecule type" value="Genomic_DNA"/>
</dbReference>
<reference evidence="1" key="1">
    <citation type="submission" date="2020-03" db="EMBL/GenBank/DDBJ databases">
        <title>The deep terrestrial virosphere.</title>
        <authorList>
            <person name="Holmfeldt K."/>
            <person name="Nilsson E."/>
            <person name="Simone D."/>
            <person name="Lopez-Fernandez M."/>
            <person name="Wu X."/>
            <person name="de Brujin I."/>
            <person name="Lundin D."/>
            <person name="Andersson A."/>
            <person name="Bertilsson S."/>
            <person name="Dopson M."/>
        </authorList>
    </citation>
    <scope>NUCLEOTIDE SEQUENCE</scope>
    <source>
        <strain evidence="1">MM415A02591</strain>
    </source>
</reference>
<organism evidence="1">
    <name type="scientific">viral metagenome</name>
    <dbReference type="NCBI Taxonomy" id="1070528"/>
    <lineage>
        <taxon>unclassified sequences</taxon>
        <taxon>metagenomes</taxon>
        <taxon>organismal metagenomes</taxon>
    </lineage>
</organism>
<protein>
    <recommendedName>
        <fullName evidence="2">Glycosyltransferase</fullName>
    </recommendedName>
</protein>
<dbReference type="AlphaFoldDB" id="A0A6M3JW35"/>
<evidence type="ECO:0008006" key="2">
    <source>
        <dbReference type="Google" id="ProtNLM"/>
    </source>
</evidence>
<gene>
    <name evidence="1" type="ORF">MM415A02591_0007</name>
</gene>
<dbReference type="Gene3D" id="3.40.50.2000">
    <property type="entry name" value="Glycogen Phosphorylase B"/>
    <property type="match status" value="1"/>
</dbReference>
<name>A0A6M3JW35_9ZZZZ</name>